<dbReference type="NCBIfam" id="TIGR01038">
    <property type="entry name" value="uL22_arch_euk"/>
    <property type="match status" value="1"/>
</dbReference>
<evidence type="ECO:0000313" key="9">
    <source>
        <dbReference type="Proteomes" id="UP000005408"/>
    </source>
</evidence>
<feature type="compositionally biased region" description="Polar residues" evidence="7">
    <location>
        <begin position="106"/>
        <end position="115"/>
    </location>
</feature>
<dbReference type="InterPro" id="IPR001063">
    <property type="entry name" value="Ribosomal_uL22"/>
</dbReference>
<keyword evidence="9" id="KW-1185">Reference proteome</keyword>
<evidence type="ECO:0000256" key="5">
    <source>
        <dbReference type="ARBA" id="ARBA00035325"/>
    </source>
</evidence>
<comment type="similarity">
    <text evidence="1 6">Belongs to the universal ribosomal protein uL22 family.</text>
</comment>
<dbReference type="FunFam" id="3.90.470.10:FF:000003">
    <property type="entry name" value="60S ribosomal protein L17"/>
    <property type="match status" value="1"/>
</dbReference>
<evidence type="ECO:0000256" key="2">
    <source>
        <dbReference type="ARBA" id="ARBA00022980"/>
    </source>
</evidence>
<dbReference type="PANTHER" id="PTHR11593">
    <property type="entry name" value="60S RIBOSOMAL PROTEIN L17"/>
    <property type="match status" value="1"/>
</dbReference>
<evidence type="ECO:0000256" key="1">
    <source>
        <dbReference type="ARBA" id="ARBA00009451"/>
    </source>
</evidence>
<dbReference type="EnsemblMetazoa" id="G10525.8">
    <property type="protein sequence ID" value="G10525.8:cds"/>
    <property type="gene ID" value="G10525"/>
</dbReference>
<proteinExistence type="inferred from homology"/>
<name>A0A8W8HPW6_MAGGI</name>
<dbReference type="InterPro" id="IPR057265">
    <property type="entry name" value="Ribosomal_uL22_arc-type"/>
</dbReference>
<feature type="compositionally biased region" description="Basic residues" evidence="7">
    <location>
        <begin position="380"/>
        <end position="396"/>
    </location>
</feature>
<dbReference type="Proteomes" id="UP000005408">
    <property type="component" value="Unassembled WGS sequence"/>
</dbReference>
<keyword evidence="2 6" id="KW-0689">Ribosomal protein</keyword>
<dbReference type="AlphaFoldDB" id="A0A8W8HPW6"/>
<dbReference type="InterPro" id="IPR018260">
    <property type="entry name" value="Ribosomal_uL22_CS"/>
</dbReference>
<accession>A0A8W8HPW6</accession>
<evidence type="ECO:0000256" key="4">
    <source>
        <dbReference type="ARBA" id="ARBA00035207"/>
    </source>
</evidence>
<organism evidence="8 9">
    <name type="scientific">Magallana gigas</name>
    <name type="common">Pacific oyster</name>
    <name type="synonym">Crassostrea gigas</name>
    <dbReference type="NCBI Taxonomy" id="29159"/>
    <lineage>
        <taxon>Eukaryota</taxon>
        <taxon>Metazoa</taxon>
        <taxon>Spiralia</taxon>
        <taxon>Lophotrochozoa</taxon>
        <taxon>Mollusca</taxon>
        <taxon>Bivalvia</taxon>
        <taxon>Autobranchia</taxon>
        <taxon>Pteriomorphia</taxon>
        <taxon>Ostreida</taxon>
        <taxon>Ostreoidea</taxon>
        <taxon>Ostreidae</taxon>
        <taxon>Magallana</taxon>
    </lineage>
</organism>
<dbReference type="HAMAP" id="MF_01331_A">
    <property type="entry name" value="Ribosomal_uL22_A"/>
    <property type="match status" value="1"/>
</dbReference>
<evidence type="ECO:0000313" key="8">
    <source>
        <dbReference type="EnsemblMetazoa" id="G10525.8:cds"/>
    </source>
</evidence>
<keyword evidence="3 6" id="KW-0687">Ribonucleoprotein</keyword>
<sequence>MCRHCESEDSMELPQEMSRFVYGCFMISSQQRPDDSSVVSRVVEGSEVDTSSHYMTAVNSFKISSPLASSTFLDYGRCRSSLRITPPVASSTLVHSSENSEDSGFGRSSSATQEHNSCKSRGQRRRSLGLFRTSTKSKLVSAGRDRKATRNSSPVANGREEQGQSMQCSGTSDEVSMVKKQMKKNILKKFLSFSDSANRSELYTIAWSEKMVRYATEPDNPTKSAKARGSYLRVHFKNTRETAQAIKRMHVKRATKYLKNVMAKKEVVPFRRFSGGVGRCAQAKAFKHSQGRWPKKSAEFLLQLLKNAESNAEYKGLDTDHLVIEHIMVNAAPKMRRRTYRAHGRINPYMSSPCHIELILAEREQAVPRPGTTEDEPVKKKVSQKKLKRQKMMMRD</sequence>
<reference evidence="8" key="1">
    <citation type="submission" date="2022-08" db="UniProtKB">
        <authorList>
            <consortium name="EnsemblMetazoa"/>
        </authorList>
    </citation>
    <scope>IDENTIFICATION</scope>
    <source>
        <strain evidence="8">05x7-T-G4-1.051#20</strain>
    </source>
</reference>
<dbReference type="PROSITE" id="PS00464">
    <property type="entry name" value="RIBOSOMAL_L22"/>
    <property type="match status" value="1"/>
</dbReference>
<dbReference type="CDD" id="cd00336">
    <property type="entry name" value="Ribosomal_L22"/>
    <property type="match status" value="1"/>
</dbReference>
<feature type="compositionally biased region" description="Polar residues" evidence="7">
    <location>
        <begin position="163"/>
        <end position="174"/>
    </location>
</feature>
<dbReference type="GO" id="GO:0022625">
    <property type="term" value="C:cytosolic large ribosomal subunit"/>
    <property type="evidence" value="ECO:0007669"/>
    <property type="project" value="TreeGrafter"/>
</dbReference>
<feature type="region of interest" description="Disordered" evidence="7">
    <location>
        <begin position="89"/>
        <end position="176"/>
    </location>
</feature>
<dbReference type="InterPro" id="IPR036394">
    <property type="entry name" value="Ribosomal_uL22_sf"/>
</dbReference>
<protein>
    <recommendedName>
        <fullName evidence="4">Large ribosomal subunit protein uL22</fullName>
    </recommendedName>
    <alternativeName>
        <fullName evidence="5">60S ribosomal protein L17</fullName>
    </alternativeName>
</protein>
<dbReference type="Gene3D" id="3.90.470.10">
    <property type="entry name" value="Ribosomal protein L22/L17"/>
    <property type="match status" value="1"/>
</dbReference>
<dbReference type="Pfam" id="PF00237">
    <property type="entry name" value="Ribosomal_L22"/>
    <property type="match status" value="1"/>
</dbReference>
<evidence type="ECO:0000256" key="3">
    <source>
        <dbReference type="ARBA" id="ARBA00023274"/>
    </source>
</evidence>
<dbReference type="PANTHER" id="PTHR11593:SF10">
    <property type="entry name" value="60S RIBOSOMAL PROTEIN L17"/>
    <property type="match status" value="1"/>
</dbReference>
<dbReference type="InterPro" id="IPR005721">
    <property type="entry name" value="Ribosomal_uL22_euk/arc"/>
</dbReference>
<dbReference type="SUPFAM" id="SSF54843">
    <property type="entry name" value="Ribosomal protein L22"/>
    <property type="match status" value="1"/>
</dbReference>
<dbReference type="GO" id="GO:0002181">
    <property type="term" value="P:cytoplasmic translation"/>
    <property type="evidence" value="ECO:0007669"/>
    <property type="project" value="TreeGrafter"/>
</dbReference>
<feature type="region of interest" description="Disordered" evidence="7">
    <location>
        <begin position="367"/>
        <end position="396"/>
    </location>
</feature>
<dbReference type="GO" id="GO:0003735">
    <property type="term" value="F:structural constituent of ribosome"/>
    <property type="evidence" value="ECO:0007669"/>
    <property type="project" value="InterPro"/>
</dbReference>
<evidence type="ECO:0000256" key="6">
    <source>
        <dbReference type="RuleBase" id="RU004005"/>
    </source>
</evidence>
<evidence type="ECO:0000256" key="7">
    <source>
        <dbReference type="SAM" id="MobiDB-lite"/>
    </source>
</evidence>